<feature type="domain" description="Peptidase M48" evidence="7">
    <location>
        <begin position="154"/>
        <end position="328"/>
    </location>
</feature>
<keyword evidence="2" id="KW-0479">Metal-binding</keyword>
<dbReference type="PANTHER" id="PTHR22726">
    <property type="entry name" value="METALLOENDOPEPTIDASE OMA1"/>
    <property type="match status" value="1"/>
</dbReference>
<evidence type="ECO:0000256" key="4">
    <source>
        <dbReference type="ARBA" id="ARBA00022833"/>
    </source>
</evidence>
<comment type="similarity">
    <text evidence="6">Belongs to the peptidase M48 family.</text>
</comment>
<evidence type="ECO:0000256" key="5">
    <source>
        <dbReference type="ARBA" id="ARBA00023049"/>
    </source>
</evidence>
<keyword evidence="4 6" id="KW-0862">Zinc</keyword>
<dbReference type="InterPro" id="IPR001915">
    <property type="entry name" value="Peptidase_M48"/>
</dbReference>
<keyword evidence="5 6" id="KW-0482">Metalloprotease</keyword>
<evidence type="ECO:0000313" key="10">
    <source>
        <dbReference type="Proteomes" id="UP000887222"/>
    </source>
</evidence>
<protein>
    <submittedName>
        <fullName evidence="9">Peptidase M48</fullName>
    </submittedName>
</protein>
<keyword evidence="3 6" id="KW-0378">Hydrolase</keyword>
<comment type="cofactor">
    <cofactor evidence="6">
        <name>Zn(2+)</name>
        <dbReference type="ChEBI" id="CHEBI:29105"/>
    </cofactor>
    <text evidence="6">Binds 1 zinc ion per subunit.</text>
</comment>
<feature type="domain" description="DUF7092" evidence="8">
    <location>
        <begin position="3"/>
        <end position="76"/>
    </location>
</feature>
<evidence type="ECO:0000313" key="9">
    <source>
        <dbReference type="EMBL" id="GIZ51550.1"/>
    </source>
</evidence>
<evidence type="ECO:0000256" key="2">
    <source>
        <dbReference type="ARBA" id="ARBA00022723"/>
    </source>
</evidence>
<dbReference type="RefSeq" id="WP_220807719.1">
    <property type="nucleotide sequence ID" value="NZ_BPMK01000006.1"/>
</dbReference>
<dbReference type="EMBL" id="BPMK01000006">
    <property type="protein sequence ID" value="GIZ51550.1"/>
    <property type="molecule type" value="Genomic_DNA"/>
</dbReference>
<gene>
    <name evidence="9" type="ORF">NCCP691_15640</name>
</gene>
<accession>A0ABQ4Q434</accession>
<dbReference type="InterPro" id="IPR055518">
    <property type="entry name" value="DUF7092"/>
</dbReference>
<dbReference type="CDD" id="cd07332">
    <property type="entry name" value="M48C_Oma1_like"/>
    <property type="match status" value="1"/>
</dbReference>
<evidence type="ECO:0000259" key="7">
    <source>
        <dbReference type="Pfam" id="PF01435"/>
    </source>
</evidence>
<evidence type="ECO:0000259" key="8">
    <source>
        <dbReference type="Pfam" id="PF23368"/>
    </source>
</evidence>
<dbReference type="Gene3D" id="3.30.2010.10">
    <property type="entry name" value="Metalloproteases ('zincins'), catalytic domain"/>
    <property type="match status" value="1"/>
</dbReference>
<organism evidence="9 10">
    <name type="scientific">Noviherbaspirillum aridicola</name>
    <dbReference type="NCBI Taxonomy" id="2849687"/>
    <lineage>
        <taxon>Bacteria</taxon>
        <taxon>Pseudomonadati</taxon>
        <taxon>Pseudomonadota</taxon>
        <taxon>Betaproteobacteria</taxon>
        <taxon>Burkholderiales</taxon>
        <taxon>Oxalobacteraceae</taxon>
        <taxon>Noviherbaspirillum</taxon>
    </lineage>
</organism>
<evidence type="ECO:0000256" key="3">
    <source>
        <dbReference type="ARBA" id="ARBA00022801"/>
    </source>
</evidence>
<keyword evidence="1 6" id="KW-0645">Protease</keyword>
<dbReference type="InterPro" id="IPR051156">
    <property type="entry name" value="Mito/Outer_Membr_Metalloprot"/>
</dbReference>
<comment type="caution">
    <text evidence="9">The sequence shown here is derived from an EMBL/GenBank/DDBJ whole genome shotgun (WGS) entry which is preliminary data.</text>
</comment>
<evidence type="ECO:0000256" key="1">
    <source>
        <dbReference type="ARBA" id="ARBA00022670"/>
    </source>
</evidence>
<evidence type="ECO:0000256" key="6">
    <source>
        <dbReference type="RuleBase" id="RU003983"/>
    </source>
</evidence>
<sequence length="329" mass="36261">MRVPAFYFDGKTSRRHVVTLQMTADAVLLEGEVERRYPLDAVTLSEASRSMPRRLSFPDGASLEILDNRAFIRLLEDSGRPEPLVVRMYQSWRGTVLALAMTVALLVAGHQYALPLLAAQLAHAVPASVEQRLARDTLALLDQNLFGPTELAPERQAELRRRFASLAMPERKELNVELLFRKSRAGPNAFALPAGRIVLTDQLVERIENDEALVAVMAHELGHVAQRHLLRRLIHVTSTGAAMTVLFGDFSALAANLPTVLLDLKYSREVELEADDYAVRLLRLNGIGPDALASALRSLEASADHASETTGYLSTHPALAERIARLSAH</sequence>
<dbReference type="Proteomes" id="UP000887222">
    <property type="component" value="Unassembled WGS sequence"/>
</dbReference>
<reference evidence="9 10" key="1">
    <citation type="journal article" date="2022" name="Int. J. Syst. Evol. Microbiol.">
        <title>Noviherbaspirillum aridicola sp. nov., isolated from an arid soil in Pakistan.</title>
        <authorList>
            <person name="Khan I.U."/>
            <person name="Saqib M."/>
            <person name="Amin A."/>
            <person name="Hussain F."/>
            <person name="Li L."/>
            <person name="Liu Y.H."/>
            <person name="Fang B.Z."/>
            <person name="Ahmed I."/>
            <person name="Li W.J."/>
        </authorList>
    </citation>
    <scope>NUCLEOTIDE SEQUENCE [LARGE SCALE GENOMIC DNA]</scope>
    <source>
        <strain evidence="9 10">NCCP-691</strain>
    </source>
</reference>
<name>A0ABQ4Q434_9BURK</name>
<proteinExistence type="inferred from homology"/>
<dbReference type="Pfam" id="PF01435">
    <property type="entry name" value="Peptidase_M48"/>
    <property type="match status" value="1"/>
</dbReference>
<dbReference type="PANTHER" id="PTHR22726:SF1">
    <property type="entry name" value="METALLOENDOPEPTIDASE OMA1, MITOCHONDRIAL"/>
    <property type="match status" value="1"/>
</dbReference>
<keyword evidence="10" id="KW-1185">Reference proteome</keyword>
<dbReference type="Pfam" id="PF23368">
    <property type="entry name" value="DUF7092"/>
    <property type="match status" value="1"/>
</dbReference>